<sequence length="535" mass="61473">MSVYLIILFSILSITLADPTPPTWPEKYHVEFVFSLPYANLHETTTVDYDNTTIQERILFYNGLASEFLLETDTYDIIVTQTNQTCFKNMEPHATNITLIPMFPDLTQWTYIGQNVVRGFLCDSWQWIYTPDGFNKTNVYNFYVDTSSGQPIQYHMLGYDVVFGSHFDEYVLDYYTYIPNYVDPNAFTLPSICDHPHNNIPHQFGRNSRLLKKLFPTIPSKPDSLFESFMKKYSKNYESVDEFTKRKAIFYENYQYIEDFNQKNSHMQLAINHFADMTLDEFRKYMLIPKEIAAKQKEFPMETYQPQMKFSDLPTEFSWLDYGAVSPVKDQAVCGSCWAFSTVGAIEGQYFLATGELKLFSEQNVIDCSWNATHPSYGCDGSIQAFAYEAIKGMGGIELESDYPYLGITGYCGFSQEKRAAAIQSYYNITNSEEAVKEALYNMGPLAISYDAGHLSMVYYSSGVYSDKNCSSTNLDHSVLLVGWGDYPGTGEPYWLIKNSWSTHWGDNGYFYISRKNNMCGVTTQASFPVLQRIH</sequence>
<feature type="domain" description="Cathepsin propeptide inhibitor" evidence="5">
    <location>
        <begin position="226"/>
        <end position="282"/>
    </location>
</feature>
<name>A0A9Q0LU20_ANAIG</name>
<evidence type="ECO:0000313" key="7">
    <source>
        <dbReference type="Proteomes" id="UP001149090"/>
    </source>
</evidence>
<accession>A0A9Q0LU20</accession>
<dbReference type="InterPro" id="IPR013128">
    <property type="entry name" value="Peptidase_C1A"/>
</dbReference>
<dbReference type="EMBL" id="JAPDFW010000059">
    <property type="protein sequence ID" value="KAJ5077270.1"/>
    <property type="molecule type" value="Genomic_DNA"/>
</dbReference>
<evidence type="ECO:0000259" key="4">
    <source>
        <dbReference type="SMART" id="SM00645"/>
    </source>
</evidence>
<dbReference type="PROSITE" id="PS00639">
    <property type="entry name" value="THIOL_PROTEASE_HIS"/>
    <property type="match status" value="1"/>
</dbReference>
<comment type="caution">
    <text evidence="6">The sequence shown here is derived from an EMBL/GenBank/DDBJ whole genome shotgun (WGS) entry which is preliminary data.</text>
</comment>
<reference evidence="6" key="1">
    <citation type="submission" date="2022-10" db="EMBL/GenBank/DDBJ databases">
        <title>Novel sulphate-reducing endosymbionts in the free-living metamonad Anaeramoeba.</title>
        <authorList>
            <person name="Jerlstrom-Hultqvist J."/>
            <person name="Cepicka I."/>
            <person name="Gallot-Lavallee L."/>
            <person name="Salas-Leiva D."/>
            <person name="Curtis B.A."/>
            <person name="Zahonova K."/>
            <person name="Pipaliya S."/>
            <person name="Dacks J."/>
            <person name="Roger A.J."/>
        </authorList>
    </citation>
    <scope>NUCLEOTIDE SEQUENCE</scope>
    <source>
        <strain evidence="6">BMAN</strain>
    </source>
</reference>
<dbReference type="GO" id="GO:0006508">
    <property type="term" value="P:proteolysis"/>
    <property type="evidence" value="ECO:0007669"/>
    <property type="project" value="InterPro"/>
</dbReference>
<dbReference type="InterPro" id="IPR000169">
    <property type="entry name" value="Pept_cys_AS"/>
</dbReference>
<dbReference type="InterPro" id="IPR013201">
    <property type="entry name" value="Prot_inhib_I29"/>
</dbReference>
<dbReference type="Pfam" id="PF08246">
    <property type="entry name" value="Inhibitor_I29"/>
    <property type="match status" value="1"/>
</dbReference>
<dbReference type="FunFam" id="3.90.70.10:FF:000039">
    <property type="entry name" value="Cysteine proteinase 2, putative"/>
    <property type="match status" value="1"/>
</dbReference>
<evidence type="ECO:0000259" key="5">
    <source>
        <dbReference type="SMART" id="SM00848"/>
    </source>
</evidence>
<comment type="similarity">
    <text evidence="1">Belongs to the peptidase C1 family.</text>
</comment>
<dbReference type="InterPro" id="IPR000668">
    <property type="entry name" value="Peptidase_C1A_C"/>
</dbReference>
<dbReference type="AlphaFoldDB" id="A0A9Q0LU20"/>
<protein>
    <recommendedName>
        <fullName evidence="8">Counting factor associated protein D</fullName>
    </recommendedName>
</protein>
<feature type="signal peptide" evidence="3">
    <location>
        <begin position="1"/>
        <end position="17"/>
    </location>
</feature>
<dbReference type="InterPro" id="IPR025661">
    <property type="entry name" value="Pept_asp_AS"/>
</dbReference>
<feature type="chain" id="PRO_5040268002" description="Counting factor associated protein D" evidence="3">
    <location>
        <begin position="18"/>
        <end position="535"/>
    </location>
</feature>
<dbReference type="PANTHER" id="PTHR12411">
    <property type="entry name" value="CYSTEINE PROTEASE FAMILY C1-RELATED"/>
    <property type="match status" value="1"/>
</dbReference>
<dbReference type="PROSITE" id="PS00640">
    <property type="entry name" value="THIOL_PROTEASE_ASN"/>
    <property type="match status" value="1"/>
</dbReference>
<evidence type="ECO:0000256" key="1">
    <source>
        <dbReference type="ARBA" id="ARBA00008455"/>
    </source>
</evidence>
<evidence type="ECO:0000256" key="3">
    <source>
        <dbReference type="SAM" id="SignalP"/>
    </source>
</evidence>
<dbReference type="PRINTS" id="PR00705">
    <property type="entry name" value="PAPAIN"/>
</dbReference>
<dbReference type="SMART" id="SM00645">
    <property type="entry name" value="Pept_C1"/>
    <property type="match status" value="1"/>
</dbReference>
<dbReference type="SUPFAM" id="SSF54001">
    <property type="entry name" value="Cysteine proteinases"/>
    <property type="match status" value="1"/>
</dbReference>
<dbReference type="PROSITE" id="PS00139">
    <property type="entry name" value="THIOL_PROTEASE_CYS"/>
    <property type="match status" value="1"/>
</dbReference>
<dbReference type="Pfam" id="PF00112">
    <property type="entry name" value="Peptidase_C1"/>
    <property type="match status" value="1"/>
</dbReference>
<keyword evidence="2" id="KW-1015">Disulfide bond</keyword>
<dbReference type="OMA" id="KAFHHFK"/>
<dbReference type="Proteomes" id="UP001149090">
    <property type="component" value="Unassembled WGS sequence"/>
</dbReference>
<dbReference type="GO" id="GO:0008234">
    <property type="term" value="F:cysteine-type peptidase activity"/>
    <property type="evidence" value="ECO:0007669"/>
    <property type="project" value="InterPro"/>
</dbReference>
<dbReference type="InterPro" id="IPR038765">
    <property type="entry name" value="Papain-like_cys_pep_sf"/>
</dbReference>
<dbReference type="InterPro" id="IPR039417">
    <property type="entry name" value="Peptidase_C1A_papain-like"/>
</dbReference>
<proteinExistence type="inferred from homology"/>
<evidence type="ECO:0000313" key="6">
    <source>
        <dbReference type="EMBL" id="KAJ5077270.1"/>
    </source>
</evidence>
<keyword evidence="7" id="KW-1185">Reference proteome</keyword>
<dbReference type="CDD" id="cd02248">
    <property type="entry name" value="Peptidase_C1A"/>
    <property type="match status" value="1"/>
</dbReference>
<dbReference type="SMART" id="SM00848">
    <property type="entry name" value="Inhibitor_I29"/>
    <property type="match status" value="1"/>
</dbReference>
<dbReference type="OrthoDB" id="65740at2759"/>
<keyword evidence="3" id="KW-0732">Signal</keyword>
<feature type="domain" description="Peptidase C1A papain C-terminal" evidence="4">
    <location>
        <begin position="313"/>
        <end position="530"/>
    </location>
</feature>
<evidence type="ECO:0008006" key="8">
    <source>
        <dbReference type="Google" id="ProtNLM"/>
    </source>
</evidence>
<gene>
    <name evidence="6" type="ORF">M0811_00590</name>
</gene>
<evidence type="ECO:0000256" key="2">
    <source>
        <dbReference type="ARBA" id="ARBA00023157"/>
    </source>
</evidence>
<dbReference type="Gene3D" id="3.90.70.10">
    <property type="entry name" value="Cysteine proteinases"/>
    <property type="match status" value="1"/>
</dbReference>
<dbReference type="InterPro" id="IPR025660">
    <property type="entry name" value="Pept_his_AS"/>
</dbReference>
<organism evidence="6 7">
    <name type="scientific">Anaeramoeba ignava</name>
    <name type="common">Anaerobic marine amoeba</name>
    <dbReference type="NCBI Taxonomy" id="1746090"/>
    <lineage>
        <taxon>Eukaryota</taxon>
        <taxon>Metamonada</taxon>
        <taxon>Anaeramoebidae</taxon>
        <taxon>Anaeramoeba</taxon>
    </lineage>
</organism>